<accession>A0A2A6RE88</accession>
<dbReference type="GO" id="GO:0008170">
    <property type="term" value="F:N-methyltransferase activity"/>
    <property type="evidence" value="ECO:0007669"/>
    <property type="project" value="InterPro"/>
</dbReference>
<dbReference type="InterPro" id="IPR029063">
    <property type="entry name" value="SAM-dependent_MTases_sf"/>
</dbReference>
<feature type="domain" description="DNA methylase adenine-specific" evidence="4">
    <location>
        <begin position="286"/>
        <end position="510"/>
    </location>
</feature>
<reference evidence="6" key="1">
    <citation type="submission" date="2017-08" db="EMBL/GenBank/DDBJ databases">
        <authorList>
            <person name="Grouzdev D.S."/>
            <person name="Gaisin V.A."/>
            <person name="Rysina M.S."/>
            <person name="Gorlenko V.M."/>
        </authorList>
    </citation>
    <scope>NUCLEOTIDE SEQUENCE [LARGE SCALE GENOMIC DNA]</scope>
    <source>
        <strain evidence="6">Kir15-3F</strain>
    </source>
</reference>
<evidence type="ECO:0000256" key="2">
    <source>
        <dbReference type="ARBA" id="ARBA00022679"/>
    </source>
</evidence>
<dbReference type="InterPro" id="IPR003356">
    <property type="entry name" value="DNA_methylase_A-5"/>
</dbReference>
<evidence type="ECO:0000313" key="6">
    <source>
        <dbReference type="Proteomes" id="UP000220527"/>
    </source>
</evidence>
<name>A0A2A6RE88_9CHLR</name>
<dbReference type="SUPFAM" id="SSF53335">
    <property type="entry name" value="S-adenosyl-L-methionine-dependent methyltransferases"/>
    <property type="match status" value="1"/>
</dbReference>
<sequence length="869" mass="98661">MAVRDKGGGTVEVHLSAIQLLNLTHDGLLQLGYRDGLIRRDYPFADVLIESSPTRMIDLAAFAQEPPSYRSACFGVAIHDQYNPETLQQYRALGAPQILVLSPEHSIVRRWRMTATGAPTFIEEIAPEHLRTAFHANRDEWSPNAVLRAKSIGFARRSVQLDFFDTGLLPTLEGTTHKKLDQLLRDVLATCKAVYAEHHDSEPDYQSLFRLIFRFIAAKMLADRGYPGDDWLHPDPQRVIVAVDAFYFCQAPDEGLLQVPLVQRVAWDKIRNAFLFQNLSVEALAYVYENTLVSERNRKLFDTHATPPQIAEYIVQQLPFNELPQHERRVFEPFAGHAPFLIAALGRLRTLLPSTMNTNQRHDYFVGMLRGMELDAFAREVARYSLILADYPNPDGWDIQQADLFSSPHTDTYLQHARIVLCNPPFSDLPTRGTETRPRAGAAKRAVEALNRVMRYPPAQLGFVLPKAFVSGQEYRNARKQLAASYQEIGIVALPDTVFQYSDVETVLLTAHSPRTNSPRHRTASVNKQDYDRFLQTGIPTWQEELPTDLVDTADYPVFWRTPLWRVWESLRRLPRLGDVAEVHRGIEQTGFREQIDHFISREPAPELLAGLVNVEDGFEPFVTPSPKYLRIDPTRFRRGHEFLKLAAKPKVIANAARLSQGPWRIAAVIDRQGLVCYQRFHGVWLKANTSLEEIASVLNSPLSNAFLYTHPAAGGRDNQIRAIKDLPFPDFTPAQTQTLVTLVNQYKLYRSQWLQNPDQAEELGEACRQVLVHIDAEVLAAYELPPRLEKQMLDIFAGYQRPGPVRFTGYYPTDFRPAIPWRIFISQGFQHAGARSTISRLPVLNDPVISTAVRDLDASSDDDYDIDA</sequence>
<dbReference type="PANTHER" id="PTHR33841">
    <property type="entry name" value="DNA METHYLTRANSFERASE YEEA-RELATED"/>
    <property type="match status" value="1"/>
</dbReference>
<evidence type="ECO:0000259" key="4">
    <source>
        <dbReference type="Pfam" id="PF02384"/>
    </source>
</evidence>
<dbReference type="GO" id="GO:0003677">
    <property type="term" value="F:DNA binding"/>
    <property type="evidence" value="ECO:0007669"/>
    <property type="project" value="InterPro"/>
</dbReference>
<keyword evidence="3" id="KW-0949">S-adenosyl-L-methionine</keyword>
<evidence type="ECO:0000256" key="1">
    <source>
        <dbReference type="ARBA" id="ARBA00022603"/>
    </source>
</evidence>
<proteinExistence type="predicted"/>
<dbReference type="PANTHER" id="PTHR33841:SF5">
    <property type="entry name" value="DNA METHYLASE (MODIFICATION METHYLASE) (METHYLTRANSFERASE)-RELATED"/>
    <property type="match status" value="1"/>
</dbReference>
<comment type="caution">
    <text evidence="5">The sequence shown here is derived from an EMBL/GenBank/DDBJ whole genome shotgun (WGS) entry which is preliminary data.</text>
</comment>
<evidence type="ECO:0000313" key="5">
    <source>
        <dbReference type="EMBL" id="PDW00920.1"/>
    </source>
</evidence>
<dbReference type="GO" id="GO:0032259">
    <property type="term" value="P:methylation"/>
    <property type="evidence" value="ECO:0007669"/>
    <property type="project" value="UniProtKB-KW"/>
</dbReference>
<dbReference type="EMBL" id="NQWI01000163">
    <property type="protein sequence ID" value="PDW00920.1"/>
    <property type="molecule type" value="Genomic_DNA"/>
</dbReference>
<dbReference type="Gene3D" id="3.40.50.150">
    <property type="entry name" value="Vaccinia Virus protein VP39"/>
    <property type="match status" value="1"/>
</dbReference>
<gene>
    <name evidence="5" type="ORF">CJ255_20030</name>
</gene>
<evidence type="ECO:0000256" key="3">
    <source>
        <dbReference type="ARBA" id="ARBA00022691"/>
    </source>
</evidence>
<keyword evidence="6" id="KW-1185">Reference proteome</keyword>
<dbReference type="InterPro" id="IPR050953">
    <property type="entry name" value="N4_N6_ade-DNA_methylase"/>
</dbReference>
<organism evidence="5 6">
    <name type="scientific">Candidatus Viridilinea mediisalina</name>
    <dbReference type="NCBI Taxonomy" id="2024553"/>
    <lineage>
        <taxon>Bacteria</taxon>
        <taxon>Bacillati</taxon>
        <taxon>Chloroflexota</taxon>
        <taxon>Chloroflexia</taxon>
        <taxon>Chloroflexales</taxon>
        <taxon>Chloroflexineae</taxon>
        <taxon>Oscillochloridaceae</taxon>
        <taxon>Candidatus Viridilinea</taxon>
    </lineage>
</organism>
<dbReference type="AlphaFoldDB" id="A0A2A6RE88"/>
<dbReference type="Proteomes" id="UP000220527">
    <property type="component" value="Unassembled WGS sequence"/>
</dbReference>
<dbReference type="Pfam" id="PF02384">
    <property type="entry name" value="N6_Mtase"/>
    <property type="match status" value="1"/>
</dbReference>
<protein>
    <recommendedName>
        <fullName evidence="4">DNA methylase adenine-specific domain-containing protein</fullName>
    </recommendedName>
</protein>
<keyword evidence="1" id="KW-0489">Methyltransferase</keyword>
<keyword evidence="2" id="KW-0808">Transferase</keyword>